<evidence type="ECO:0000256" key="4">
    <source>
        <dbReference type="ARBA" id="ARBA00022833"/>
    </source>
</evidence>
<dbReference type="Proteomes" id="UP001620514">
    <property type="component" value="Unassembled WGS sequence"/>
</dbReference>
<evidence type="ECO:0000256" key="1">
    <source>
        <dbReference type="ARBA" id="ARBA00001947"/>
    </source>
</evidence>
<evidence type="ECO:0000313" key="7">
    <source>
        <dbReference type="Proteomes" id="UP001620514"/>
    </source>
</evidence>
<evidence type="ECO:0000256" key="3">
    <source>
        <dbReference type="ARBA" id="ARBA00022801"/>
    </source>
</evidence>
<proteinExistence type="predicted"/>
<dbReference type="SUPFAM" id="SSF53187">
    <property type="entry name" value="Zn-dependent exopeptidases"/>
    <property type="match status" value="1"/>
</dbReference>
<dbReference type="Gene3D" id="3.40.630.10">
    <property type="entry name" value="Zn peptidases"/>
    <property type="match status" value="1"/>
</dbReference>
<comment type="caution">
    <text evidence="6">The sequence shown here is derived from an EMBL/GenBank/DDBJ whole genome shotgun (WGS) entry which is preliminary data.</text>
</comment>
<organism evidence="6 7">
    <name type="scientific">Caballeronia udeis</name>
    <dbReference type="NCBI Taxonomy" id="1232866"/>
    <lineage>
        <taxon>Bacteria</taxon>
        <taxon>Pseudomonadati</taxon>
        <taxon>Pseudomonadota</taxon>
        <taxon>Betaproteobacteria</taxon>
        <taxon>Burkholderiales</taxon>
        <taxon>Burkholderiaceae</taxon>
        <taxon>Caballeronia</taxon>
    </lineage>
</organism>
<dbReference type="InterPro" id="IPR055438">
    <property type="entry name" value="AstE_AspA_cat"/>
</dbReference>
<dbReference type="RefSeq" id="WP_404615341.1">
    <property type="nucleotide sequence ID" value="NZ_JBIYDN010000061.1"/>
</dbReference>
<evidence type="ECO:0000313" key="6">
    <source>
        <dbReference type="EMBL" id="MFK4448785.1"/>
    </source>
</evidence>
<sequence>MNSTSHALPHATAGAAYHLTSQHFGTSGGGRKVYIQAGLHADETPGVMVALTLLEQLRRLEADGKVRSEIVLVCNANPLGLSQWLFGAPVGRFEFASGRNYNRDFPMLAGKIAATLEGKLTQDADDNLIAIRHAWKAALTALQPATLFDGLQRQLMLLAHDADVVLDLHCSREAAMHIYTGQAIWAEAEPLARYLGAVASLLAYDSGAGSFDEAQSLTWWQLRQQFGAGYPIPTGTVSVTVEHRGQRDVSYQMARRDAQAILDYLTHQGFIDGIAPPLPEPVGPATPLAGSEQFVAPASGILVHRAQLGDVIEVGQPLFDVIDATSGETTTVHSNTGGVFYMRRDVRFVKHGDPLGRVTGATPQRTGKLLGA</sequence>
<dbReference type="PANTHER" id="PTHR37326">
    <property type="entry name" value="BLL3975 PROTEIN"/>
    <property type="match status" value="1"/>
</dbReference>
<protein>
    <submittedName>
        <fullName evidence="6">Deacylase</fullName>
    </submittedName>
</protein>
<keyword evidence="4" id="KW-0862">Zinc</keyword>
<dbReference type="InterPro" id="IPR053138">
    <property type="entry name" value="N-alpha-Ac-DABA_deacetylase"/>
</dbReference>
<accession>A0ABW8MYF6</accession>
<keyword evidence="2" id="KW-0479">Metal-binding</keyword>
<comment type="cofactor">
    <cofactor evidence="1">
        <name>Zn(2+)</name>
        <dbReference type="ChEBI" id="CHEBI:29105"/>
    </cofactor>
</comment>
<feature type="domain" description="Succinylglutamate desuccinylase/Aspartoacylase catalytic" evidence="5">
    <location>
        <begin position="30"/>
        <end position="106"/>
    </location>
</feature>
<name>A0ABW8MYF6_9BURK</name>
<evidence type="ECO:0000259" key="5">
    <source>
        <dbReference type="Pfam" id="PF24827"/>
    </source>
</evidence>
<dbReference type="PANTHER" id="PTHR37326:SF1">
    <property type="entry name" value="BLL3975 PROTEIN"/>
    <property type="match status" value="1"/>
</dbReference>
<keyword evidence="7" id="KW-1185">Reference proteome</keyword>
<dbReference type="CDD" id="cd06250">
    <property type="entry name" value="M14_PaAOTO_like"/>
    <property type="match status" value="1"/>
</dbReference>
<gene>
    <name evidence="6" type="ORF">ABH943_008829</name>
</gene>
<dbReference type="Pfam" id="PF24827">
    <property type="entry name" value="AstE_AspA_cat"/>
    <property type="match status" value="1"/>
</dbReference>
<evidence type="ECO:0000256" key="2">
    <source>
        <dbReference type="ARBA" id="ARBA00022723"/>
    </source>
</evidence>
<keyword evidence="3" id="KW-0378">Hydrolase</keyword>
<dbReference type="EMBL" id="JBIYDN010000061">
    <property type="protein sequence ID" value="MFK4448785.1"/>
    <property type="molecule type" value="Genomic_DNA"/>
</dbReference>
<reference evidence="6 7" key="1">
    <citation type="submission" date="2024-11" db="EMBL/GenBank/DDBJ databases">
        <title>Using genomics to understand microbial adaptation to soil warming.</title>
        <authorList>
            <person name="Deangelis K.M. PhD."/>
        </authorList>
    </citation>
    <scope>NUCLEOTIDE SEQUENCE [LARGE SCALE GENOMIC DNA]</scope>
    <source>
        <strain evidence="6 7">GAS97</strain>
    </source>
</reference>